<accession>A0AAF0YAS2</accession>
<dbReference type="GeneID" id="87809733"/>
<organism evidence="1 2">
    <name type="scientific">Vanrija pseudolonga</name>
    <dbReference type="NCBI Taxonomy" id="143232"/>
    <lineage>
        <taxon>Eukaryota</taxon>
        <taxon>Fungi</taxon>
        <taxon>Dikarya</taxon>
        <taxon>Basidiomycota</taxon>
        <taxon>Agaricomycotina</taxon>
        <taxon>Tremellomycetes</taxon>
        <taxon>Trichosporonales</taxon>
        <taxon>Trichosporonaceae</taxon>
        <taxon>Vanrija</taxon>
    </lineage>
</organism>
<proteinExistence type="predicted"/>
<name>A0AAF0YAS2_9TREE</name>
<evidence type="ECO:0000313" key="2">
    <source>
        <dbReference type="Proteomes" id="UP000827549"/>
    </source>
</evidence>
<evidence type="ECO:0008006" key="3">
    <source>
        <dbReference type="Google" id="ProtNLM"/>
    </source>
</evidence>
<dbReference type="Proteomes" id="UP000827549">
    <property type="component" value="Chromosome 4"/>
</dbReference>
<protein>
    <recommendedName>
        <fullName evidence="3">Chromo shadow domain-containing protein</fullName>
    </recommendedName>
</protein>
<gene>
    <name evidence="1" type="ORF">LOC62_04G006511</name>
</gene>
<dbReference type="InterPro" id="IPR016197">
    <property type="entry name" value="Chromo-like_dom_sf"/>
</dbReference>
<dbReference type="EMBL" id="CP086717">
    <property type="protein sequence ID" value="WOO83032.1"/>
    <property type="molecule type" value="Genomic_DNA"/>
</dbReference>
<dbReference type="SUPFAM" id="SSF54160">
    <property type="entry name" value="Chromo domain-like"/>
    <property type="match status" value="1"/>
</dbReference>
<keyword evidence="2" id="KW-1185">Reference proteome</keyword>
<sequence>MPRPNPTPYIPQAQRTISEIIDHRVTNNQLEVYCAWNELPYLSWCPANDLRDPKRGALIRAYMRSSFRPVIREGNGFKNQDAKSAPRTTPSPAIDQRVAVNRVWVSSDGEKMVQVKAVGDERLFNVSTEHAIAKFPGHYADFMFRQLVEYHMLDLDLADEAGEMESPEIEM</sequence>
<dbReference type="RefSeq" id="XP_062629064.1">
    <property type="nucleotide sequence ID" value="XM_062773080.1"/>
</dbReference>
<dbReference type="AlphaFoldDB" id="A0AAF0YAS2"/>
<reference evidence="1" key="1">
    <citation type="submission" date="2023-10" db="EMBL/GenBank/DDBJ databases">
        <authorList>
            <person name="Noh H."/>
        </authorList>
    </citation>
    <scope>NUCLEOTIDE SEQUENCE</scope>
    <source>
        <strain evidence="1">DUCC4014</strain>
    </source>
</reference>
<evidence type="ECO:0000313" key="1">
    <source>
        <dbReference type="EMBL" id="WOO83032.1"/>
    </source>
</evidence>